<feature type="domain" description="ATP-dependent DNA ligase family profile" evidence="5">
    <location>
        <begin position="99"/>
        <end position="187"/>
    </location>
</feature>
<dbReference type="SUPFAM" id="SSF56091">
    <property type="entry name" value="DNA ligase/mRNA capping enzyme, catalytic domain"/>
    <property type="match status" value="1"/>
</dbReference>
<dbReference type="InterPro" id="IPR016059">
    <property type="entry name" value="DNA_ligase_ATP-dep_CS"/>
</dbReference>
<dbReference type="PROSITE" id="PS00697">
    <property type="entry name" value="DNA_LIGASE_A1"/>
    <property type="match status" value="1"/>
</dbReference>
<dbReference type="Gene3D" id="2.40.50.140">
    <property type="entry name" value="Nucleic acid-binding proteins"/>
    <property type="match status" value="1"/>
</dbReference>
<evidence type="ECO:0000313" key="6">
    <source>
        <dbReference type="EMBL" id="TWE09930.1"/>
    </source>
</evidence>
<sequence>MLATPVEAVPPGPGWQHEVKWDGMRALVEVRGSTVRVFSRTEREVTPAFPELCGPDSGITGYADLLLDGEVVVMGPDGRPSFATLAERFHLTDAAAAARMAVAAPVCLMVFDVLRAMNRPTTAMRLSDRRHLVEGLGLSGPHVRTPPVFDDGAALITATAQHRFEGVVSKRLGSTYQPGRRSGDWRKTVHRATGSFVVCGWLPERTSSRLGSVHLATPTASGGLAYRGLVGSGLAGRAGESLRAQLVALGVDNSPFTDPVPPEALRDAHWVRPELIADIEFHGVTAGERLRQPTWRGLRADLTTADLIELEG</sequence>
<protein>
    <recommendedName>
        <fullName evidence="2">DNA ligase (ATP)</fullName>
        <ecNumber evidence="2">6.5.1.1</ecNumber>
    </recommendedName>
</protein>
<evidence type="ECO:0000313" key="7">
    <source>
        <dbReference type="Proteomes" id="UP000318297"/>
    </source>
</evidence>
<dbReference type="InterPro" id="IPR012309">
    <property type="entry name" value="DNA_ligase_ATP-dep_C"/>
</dbReference>
<dbReference type="GO" id="GO:0005524">
    <property type="term" value="F:ATP binding"/>
    <property type="evidence" value="ECO:0007669"/>
    <property type="project" value="InterPro"/>
</dbReference>
<evidence type="ECO:0000256" key="1">
    <source>
        <dbReference type="ARBA" id="ARBA00007572"/>
    </source>
</evidence>
<dbReference type="CDD" id="cd07971">
    <property type="entry name" value="OBF_DNA_ligase_LigD"/>
    <property type="match status" value="1"/>
</dbReference>
<dbReference type="SUPFAM" id="SSF50249">
    <property type="entry name" value="Nucleic acid-binding proteins"/>
    <property type="match status" value="1"/>
</dbReference>
<dbReference type="PROSITE" id="PS50160">
    <property type="entry name" value="DNA_LIGASE_A3"/>
    <property type="match status" value="1"/>
</dbReference>
<evidence type="ECO:0000256" key="3">
    <source>
        <dbReference type="ARBA" id="ARBA00022598"/>
    </source>
</evidence>
<comment type="catalytic activity">
    <reaction evidence="4">
        <text>ATP + (deoxyribonucleotide)n-3'-hydroxyl + 5'-phospho-(deoxyribonucleotide)m = (deoxyribonucleotide)n+m + AMP + diphosphate.</text>
        <dbReference type="EC" id="6.5.1.1"/>
    </reaction>
</comment>
<comment type="caution">
    <text evidence="6">The sequence shown here is derived from an EMBL/GenBank/DDBJ whole genome shotgun (WGS) entry which is preliminary data.</text>
</comment>
<organism evidence="6 7">
    <name type="scientific">Rudaeicoccus suwonensis</name>
    <dbReference type="NCBI Taxonomy" id="657409"/>
    <lineage>
        <taxon>Bacteria</taxon>
        <taxon>Bacillati</taxon>
        <taxon>Actinomycetota</taxon>
        <taxon>Actinomycetes</taxon>
        <taxon>Micrococcales</taxon>
        <taxon>Dermacoccaceae</taxon>
        <taxon>Rudaeicoccus</taxon>
    </lineage>
</organism>
<dbReference type="InterPro" id="IPR012340">
    <property type="entry name" value="NA-bd_OB-fold"/>
</dbReference>
<keyword evidence="7" id="KW-1185">Reference proteome</keyword>
<comment type="similarity">
    <text evidence="1">Belongs to the ATP-dependent DNA ligase family.</text>
</comment>
<dbReference type="OrthoDB" id="9802472at2"/>
<accession>A0A561E2V9</accession>
<dbReference type="CDD" id="cd07906">
    <property type="entry name" value="Adenylation_DNA_ligase_LigD_LigC"/>
    <property type="match status" value="1"/>
</dbReference>
<dbReference type="InterPro" id="IPR012310">
    <property type="entry name" value="DNA_ligase_ATP-dep_cent"/>
</dbReference>
<dbReference type="GO" id="GO:0006281">
    <property type="term" value="P:DNA repair"/>
    <property type="evidence" value="ECO:0007669"/>
    <property type="project" value="InterPro"/>
</dbReference>
<dbReference type="GO" id="GO:0003910">
    <property type="term" value="F:DNA ligase (ATP) activity"/>
    <property type="evidence" value="ECO:0007669"/>
    <property type="project" value="UniProtKB-EC"/>
</dbReference>
<dbReference type="InterPro" id="IPR050191">
    <property type="entry name" value="ATP-dep_DNA_ligase"/>
</dbReference>
<keyword evidence="3" id="KW-0436">Ligase</keyword>
<evidence type="ECO:0000256" key="2">
    <source>
        <dbReference type="ARBA" id="ARBA00012727"/>
    </source>
</evidence>
<name>A0A561E2V9_9MICO</name>
<evidence type="ECO:0000259" key="5">
    <source>
        <dbReference type="PROSITE" id="PS50160"/>
    </source>
</evidence>
<proteinExistence type="inferred from homology"/>
<dbReference type="Proteomes" id="UP000318297">
    <property type="component" value="Unassembled WGS sequence"/>
</dbReference>
<evidence type="ECO:0000256" key="4">
    <source>
        <dbReference type="ARBA" id="ARBA00034003"/>
    </source>
</evidence>
<reference evidence="6 7" key="1">
    <citation type="submission" date="2019-06" db="EMBL/GenBank/DDBJ databases">
        <title>Sequencing the genomes of 1000 actinobacteria strains.</title>
        <authorList>
            <person name="Klenk H.-P."/>
        </authorList>
    </citation>
    <scope>NUCLEOTIDE SEQUENCE [LARGE SCALE GENOMIC DNA]</scope>
    <source>
        <strain evidence="6 7">DSM 19560</strain>
    </source>
</reference>
<dbReference type="GO" id="GO:0006310">
    <property type="term" value="P:DNA recombination"/>
    <property type="evidence" value="ECO:0007669"/>
    <property type="project" value="InterPro"/>
</dbReference>
<dbReference type="EMBL" id="VIVQ01000002">
    <property type="protein sequence ID" value="TWE09930.1"/>
    <property type="molecule type" value="Genomic_DNA"/>
</dbReference>
<dbReference type="Pfam" id="PF04679">
    <property type="entry name" value="DNA_ligase_A_C"/>
    <property type="match status" value="1"/>
</dbReference>
<dbReference type="PANTHER" id="PTHR45674:SF4">
    <property type="entry name" value="DNA LIGASE 1"/>
    <property type="match status" value="1"/>
</dbReference>
<dbReference type="PANTHER" id="PTHR45674">
    <property type="entry name" value="DNA LIGASE 1/3 FAMILY MEMBER"/>
    <property type="match status" value="1"/>
</dbReference>
<gene>
    <name evidence="6" type="ORF">BKA23_2275</name>
</gene>
<dbReference type="AlphaFoldDB" id="A0A561E2V9"/>
<dbReference type="EC" id="6.5.1.1" evidence="2"/>
<dbReference type="Gene3D" id="3.30.470.30">
    <property type="entry name" value="DNA ligase/mRNA capping enzyme"/>
    <property type="match status" value="1"/>
</dbReference>
<dbReference type="Gene3D" id="3.30.1490.70">
    <property type="match status" value="1"/>
</dbReference>
<dbReference type="Pfam" id="PF01068">
    <property type="entry name" value="DNA_ligase_A_M"/>
    <property type="match status" value="1"/>
</dbReference>